<organism evidence="2">
    <name type="scientific">Roseihalotalea indica</name>
    <dbReference type="NCBI Taxonomy" id="2867963"/>
    <lineage>
        <taxon>Bacteria</taxon>
        <taxon>Pseudomonadati</taxon>
        <taxon>Bacteroidota</taxon>
        <taxon>Cytophagia</taxon>
        <taxon>Cytophagales</taxon>
        <taxon>Catalimonadaceae</taxon>
        <taxon>Roseihalotalea</taxon>
    </lineage>
</organism>
<evidence type="ECO:0000259" key="1">
    <source>
        <dbReference type="Pfam" id="PF00557"/>
    </source>
</evidence>
<dbReference type="SUPFAM" id="SSF55920">
    <property type="entry name" value="Creatinase/aminopeptidase"/>
    <property type="match status" value="1"/>
</dbReference>
<evidence type="ECO:0000313" key="2">
    <source>
        <dbReference type="EMBL" id="WKN35017.1"/>
    </source>
</evidence>
<feature type="domain" description="Peptidase M24" evidence="1">
    <location>
        <begin position="206"/>
        <end position="406"/>
    </location>
</feature>
<accession>A0AA49GHX6</accession>
<dbReference type="InterPro" id="IPR036005">
    <property type="entry name" value="Creatinase/aminopeptidase-like"/>
</dbReference>
<dbReference type="AlphaFoldDB" id="A0AA49GHX6"/>
<reference evidence="2" key="2">
    <citation type="journal article" date="2024" name="Antonie Van Leeuwenhoek">
        <title>Roseihalotalea indica gen. nov., sp. nov., a halophilic Bacteroidetes from mesopelagic Southwest Indian Ocean with higher carbohydrate metabolic potential.</title>
        <authorList>
            <person name="Chen B."/>
            <person name="Zhang M."/>
            <person name="Lin D."/>
            <person name="Ye J."/>
            <person name="Tang K."/>
        </authorList>
    </citation>
    <scope>NUCLEOTIDE SEQUENCE</scope>
    <source>
        <strain evidence="2">TK19036</strain>
    </source>
</reference>
<dbReference type="EMBL" id="CP120682">
    <property type="protein sequence ID" value="WKN35017.1"/>
    <property type="molecule type" value="Genomic_DNA"/>
</dbReference>
<reference evidence="2" key="1">
    <citation type="journal article" date="2023" name="Comput. Struct. Biotechnol. J.">
        <title>Discovery of a novel marine Bacteroidetes with a rich repertoire of carbohydrate-active enzymes.</title>
        <authorList>
            <person name="Chen B."/>
            <person name="Liu G."/>
            <person name="Chen Q."/>
            <person name="Wang H."/>
            <person name="Liu L."/>
            <person name="Tang K."/>
        </authorList>
    </citation>
    <scope>NUCLEOTIDE SEQUENCE</scope>
    <source>
        <strain evidence="2">TK19036</strain>
    </source>
</reference>
<dbReference type="Gene3D" id="3.90.230.10">
    <property type="entry name" value="Creatinase/methionine aminopeptidase superfamily"/>
    <property type="match status" value="1"/>
</dbReference>
<protein>
    <submittedName>
        <fullName evidence="2">M24 family metallopeptidase</fullName>
    </submittedName>
</protein>
<gene>
    <name evidence="2" type="ORF">K4G66_21810</name>
</gene>
<sequence>MSKRLLLTGALFLTIATITLAQSALPKILNLEERAQVEEEILEERARTILPQLMERTGIDLWLLISREYNEDPVLKTFLPPTWLSARRTTMLVVYHPEGADTVECLAVARYDVGNLFKKAWNPEEEPDQWKRLAKIISERSPKQIGINTSEHFAQADGLAHTDYLHLMSALSASYAERVVSAEKLAIGWLETRTPREMTLYESITRIAHHIIAEGFSEKVVTPGVTTTDDVVWWYRNRINQLGLDTWFHPTVDAQRADPENFDHLRTFSKRPEQQVIMPGDLLHVDFGITYLRLNTDTQENAYVLKPSETEAPPYLRKAHQTALRLMDILTENFQVARTGNEILKSALEEAKAEGIKPTIYTHPIGYYGHGSGPTIGMWDQQDGVPFNGDYPMYANTAYSIELNAAVHLPEWDKEIRMMMEEDAFFDGESVRYLDGRQKELFLIPRQRTNEIVEY</sequence>
<proteinExistence type="predicted"/>
<dbReference type="Pfam" id="PF00557">
    <property type="entry name" value="Peptidase_M24"/>
    <property type="match status" value="1"/>
</dbReference>
<name>A0AA49GHX6_9BACT</name>
<dbReference type="InterPro" id="IPR000994">
    <property type="entry name" value="Pept_M24"/>
</dbReference>